<dbReference type="Gene3D" id="1.10.260.40">
    <property type="entry name" value="lambda repressor-like DNA-binding domains"/>
    <property type="match status" value="1"/>
</dbReference>
<organism evidence="2 3">
    <name type="scientific">Streptomyces bugieae</name>
    <dbReference type="NCBI Taxonomy" id="3098223"/>
    <lineage>
        <taxon>Bacteria</taxon>
        <taxon>Bacillati</taxon>
        <taxon>Actinomycetota</taxon>
        <taxon>Actinomycetes</taxon>
        <taxon>Kitasatosporales</taxon>
        <taxon>Streptomycetaceae</taxon>
        <taxon>Streptomyces</taxon>
    </lineage>
</organism>
<dbReference type="Pfam" id="PF13560">
    <property type="entry name" value="HTH_31"/>
    <property type="match status" value="1"/>
</dbReference>
<reference evidence="2 3" key="1">
    <citation type="submission" date="2023-12" db="EMBL/GenBank/DDBJ databases">
        <title>30 novel species of actinomycetes from the DSMZ collection.</title>
        <authorList>
            <person name="Nouioui I."/>
        </authorList>
    </citation>
    <scope>NUCLEOTIDE SEQUENCE [LARGE SCALE GENOMIC DNA]</scope>
    <source>
        <strain evidence="2 3">DSM 41528</strain>
    </source>
</reference>
<dbReference type="Pfam" id="PF19054">
    <property type="entry name" value="DUF5753"/>
    <property type="match status" value="1"/>
</dbReference>
<gene>
    <name evidence="2" type="ORF">V2J85_31245</name>
</gene>
<dbReference type="RefSeq" id="WP_330823462.1">
    <property type="nucleotide sequence ID" value="NZ_JAZBJP010000029.1"/>
</dbReference>
<dbReference type="PROSITE" id="PS50943">
    <property type="entry name" value="HTH_CROC1"/>
    <property type="match status" value="1"/>
</dbReference>
<dbReference type="InterPro" id="IPR043917">
    <property type="entry name" value="DUF5753"/>
</dbReference>
<dbReference type="InterPro" id="IPR010982">
    <property type="entry name" value="Lambda_DNA-bd_dom_sf"/>
</dbReference>
<dbReference type="SUPFAM" id="SSF47413">
    <property type="entry name" value="lambda repressor-like DNA-binding domains"/>
    <property type="match status" value="1"/>
</dbReference>
<evidence type="ECO:0000313" key="2">
    <source>
        <dbReference type="EMBL" id="MEE4423751.1"/>
    </source>
</evidence>
<dbReference type="Proteomes" id="UP001307760">
    <property type="component" value="Unassembled WGS sequence"/>
</dbReference>
<keyword evidence="3" id="KW-1185">Reference proteome</keyword>
<feature type="domain" description="HTH cro/C1-type" evidence="1">
    <location>
        <begin position="29"/>
        <end position="85"/>
    </location>
</feature>
<evidence type="ECO:0000313" key="3">
    <source>
        <dbReference type="Proteomes" id="UP001307760"/>
    </source>
</evidence>
<name>A0ABU7NY66_9ACTN</name>
<dbReference type="SMART" id="SM00530">
    <property type="entry name" value="HTH_XRE"/>
    <property type="match status" value="1"/>
</dbReference>
<accession>A0ABU7NY66</accession>
<protein>
    <submittedName>
        <fullName evidence="2">Helix-turn-helix transcriptional regulator</fullName>
    </submittedName>
</protein>
<comment type="caution">
    <text evidence="2">The sequence shown here is derived from an EMBL/GenBank/DDBJ whole genome shotgun (WGS) entry which is preliminary data.</text>
</comment>
<dbReference type="CDD" id="cd00093">
    <property type="entry name" value="HTH_XRE"/>
    <property type="match status" value="1"/>
</dbReference>
<proteinExistence type="predicted"/>
<evidence type="ECO:0000259" key="1">
    <source>
        <dbReference type="PROSITE" id="PS50943"/>
    </source>
</evidence>
<sequence length="280" mass="31190">MPDNRGELEMVELCFDESDLARQVLAGQLRRLREASGKSLAQLASDTNYDRTYLNRLENGERLSKLAVMEALDAIYDTGGLLAELWKLAQWDAFKDKYQAFMQREATAVVTHKYSLGIPGLLQTEGYARALMSSAPMPPSPEVLDERVAARLGRQAVLRRDPPLSVRFIIDESALRRPAADRVVWREQLSHILTASEQRNITVQVLLLAAGDHDLVGGHLSLLWMPDGTSVAYLEGSKSGGMVEDPAKVTRYRVSYERLRDMALSPPDSASFIAQLVEDC</sequence>
<dbReference type="EMBL" id="JAZBJP010000029">
    <property type="protein sequence ID" value="MEE4423751.1"/>
    <property type="molecule type" value="Genomic_DNA"/>
</dbReference>
<dbReference type="InterPro" id="IPR001387">
    <property type="entry name" value="Cro/C1-type_HTH"/>
</dbReference>